<evidence type="ECO:0000259" key="5">
    <source>
        <dbReference type="PROSITE" id="PS50977"/>
    </source>
</evidence>
<keyword evidence="7" id="KW-1185">Reference proteome</keyword>
<dbReference type="PANTHER" id="PTHR30055">
    <property type="entry name" value="HTH-TYPE TRANSCRIPTIONAL REGULATOR RUTR"/>
    <property type="match status" value="1"/>
</dbReference>
<protein>
    <submittedName>
        <fullName evidence="6">TetR/AcrR family transcriptional regulator</fullName>
    </submittedName>
</protein>
<dbReference type="Gene3D" id="1.10.357.10">
    <property type="entry name" value="Tetracycline Repressor, domain 2"/>
    <property type="match status" value="1"/>
</dbReference>
<dbReference type="InterPro" id="IPR049445">
    <property type="entry name" value="TetR_SbtR-like_C"/>
</dbReference>
<dbReference type="Pfam" id="PF00440">
    <property type="entry name" value="TetR_N"/>
    <property type="match status" value="1"/>
</dbReference>
<feature type="DNA-binding region" description="H-T-H motif" evidence="4">
    <location>
        <begin position="37"/>
        <end position="56"/>
    </location>
</feature>
<evidence type="ECO:0000256" key="4">
    <source>
        <dbReference type="PROSITE-ProRule" id="PRU00335"/>
    </source>
</evidence>
<dbReference type="SUPFAM" id="SSF46689">
    <property type="entry name" value="Homeodomain-like"/>
    <property type="match status" value="1"/>
</dbReference>
<dbReference type="InterPro" id="IPR050109">
    <property type="entry name" value="HTH-type_TetR-like_transc_reg"/>
</dbReference>
<dbReference type="PROSITE" id="PS50977">
    <property type="entry name" value="HTH_TETR_2"/>
    <property type="match status" value="1"/>
</dbReference>
<keyword evidence="1" id="KW-0805">Transcription regulation</keyword>
<dbReference type="InterPro" id="IPR001647">
    <property type="entry name" value="HTH_TetR"/>
</dbReference>
<dbReference type="PRINTS" id="PR00455">
    <property type="entry name" value="HTHTETR"/>
</dbReference>
<dbReference type="EMBL" id="JABVED010000021">
    <property type="protein sequence ID" value="MBC6450890.1"/>
    <property type="molecule type" value="Genomic_DNA"/>
</dbReference>
<accession>A0ABR7LE05</accession>
<dbReference type="InterPro" id="IPR009057">
    <property type="entry name" value="Homeodomain-like_sf"/>
</dbReference>
<keyword evidence="2 4" id="KW-0238">DNA-binding</keyword>
<dbReference type="InterPro" id="IPR036271">
    <property type="entry name" value="Tet_transcr_reg_TetR-rel_C_sf"/>
</dbReference>
<dbReference type="PANTHER" id="PTHR30055:SF234">
    <property type="entry name" value="HTH-TYPE TRANSCRIPTIONAL REGULATOR BETI"/>
    <property type="match status" value="1"/>
</dbReference>
<dbReference type="RefSeq" id="WP_187223971.1">
    <property type="nucleotide sequence ID" value="NZ_JABVED010000021.1"/>
</dbReference>
<reference evidence="6 7" key="1">
    <citation type="submission" date="2020-06" db="EMBL/GenBank/DDBJ databases">
        <title>Actinokineospora xiongansis sp. nov., isolated from soil of Baiyangdian.</title>
        <authorList>
            <person name="Zhang X."/>
        </authorList>
    </citation>
    <scope>NUCLEOTIDE SEQUENCE [LARGE SCALE GENOMIC DNA]</scope>
    <source>
        <strain evidence="6 7">HBU206404</strain>
    </source>
</reference>
<gene>
    <name evidence="6" type="ORF">GPZ80_27385</name>
</gene>
<comment type="caution">
    <text evidence="6">The sequence shown here is derived from an EMBL/GenBank/DDBJ whole genome shotgun (WGS) entry which is preliminary data.</text>
</comment>
<feature type="domain" description="HTH tetR-type" evidence="5">
    <location>
        <begin position="14"/>
        <end position="74"/>
    </location>
</feature>
<name>A0ABR7LE05_9PSEU</name>
<evidence type="ECO:0000256" key="1">
    <source>
        <dbReference type="ARBA" id="ARBA00023015"/>
    </source>
</evidence>
<evidence type="ECO:0000256" key="2">
    <source>
        <dbReference type="ARBA" id="ARBA00023125"/>
    </source>
</evidence>
<dbReference type="Proteomes" id="UP000734823">
    <property type="component" value="Unassembled WGS sequence"/>
</dbReference>
<evidence type="ECO:0000313" key="7">
    <source>
        <dbReference type="Proteomes" id="UP000734823"/>
    </source>
</evidence>
<organism evidence="6 7">
    <name type="scientific">Actinokineospora xionganensis</name>
    <dbReference type="NCBI Taxonomy" id="2684470"/>
    <lineage>
        <taxon>Bacteria</taxon>
        <taxon>Bacillati</taxon>
        <taxon>Actinomycetota</taxon>
        <taxon>Actinomycetes</taxon>
        <taxon>Pseudonocardiales</taxon>
        <taxon>Pseudonocardiaceae</taxon>
        <taxon>Actinokineospora</taxon>
    </lineage>
</organism>
<evidence type="ECO:0000313" key="6">
    <source>
        <dbReference type="EMBL" id="MBC6450890.1"/>
    </source>
</evidence>
<evidence type="ECO:0000256" key="3">
    <source>
        <dbReference type="ARBA" id="ARBA00023163"/>
    </source>
</evidence>
<keyword evidence="3" id="KW-0804">Transcription</keyword>
<dbReference type="SUPFAM" id="SSF48498">
    <property type="entry name" value="Tetracyclin repressor-like, C-terminal domain"/>
    <property type="match status" value="1"/>
</dbReference>
<sequence>MPKLWSDTIEEHRRTVRDATLDTTAALVARHGLAGVTMSRVAKETGIGRATLYKYFPSVEAIVHAWHERQVGDHLAHLAAIRDRAGDDPGTKLAAVLDAYAVINHHRSPHGRQPHGAEFAQVLHAGARVADAHAQLRTMIADLLRAAAASGDVRDDVSPDELAVFCLHALDAATEAPAQAAVRRLVGITLDALRPR</sequence>
<proteinExistence type="predicted"/>
<dbReference type="Pfam" id="PF21597">
    <property type="entry name" value="TetR_C_43"/>
    <property type="match status" value="1"/>
</dbReference>